<feature type="domain" description="Peptidase S9 prolyl oligopeptidase catalytic" evidence="5">
    <location>
        <begin position="478"/>
        <end position="690"/>
    </location>
</feature>
<reference evidence="7 8" key="1">
    <citation type="submission" date="2018-01" db="EMBL/GenBank/DDBJ databases">
        <title>Genome sequence of a Cantenovulum-like bacteria.</title>
        <authorList>
            <person name="Tan W.R."/>
            <person name="Lau N.-S."/>
            <person name="Go F."/>
            <person name="Amirul A.-A.A."/>
        </authorList>
    </citation>
    <scope>NUCLEOTIDE SEQUENCE [LARGE SCALE GENOMIC DNA]</scope>
    <source>
        <strain evidence="7 8">CCB-QB4</strain>
    </source>
</reference>
<keyword evidence="2" id="KW-0645">Protease</keyword>
<evidence type="ECO:0000256" key="1">
    <source>
        <dbReference type="ARBA" id="ARBA00005228"/>
    </source>
</evidence>
<gene>
    <name evidence="7" type="ORF">C2869_21180</name>
</gene>
<dbReference type="AlphaFoldDB" id="A0A2S0VYB3"/>
<proteinExistence type="inferred from homology"/>
<dbReference type="PANTHER" id="PTHR11757">
    <property type="entry name" value="PROTEASE FAMILY S9A OLIGOPEPTIDASE"/>
    <property type="match status" value="1"/>
</dbReference>
<dbReference type="InterPro" id="IPR001375">
    <property type="entry name" value="Peptidase_S9_cat"/>
</dbReference>
<dbReference type="InterPro" id="IPR029058">
    <property type="entry name" value="AB_hydrolase_fold"/>
</dbReference>
<dbReference type="OrthoDB" id="9801421at2"/>
<feature type="domain" description="Peptidase S9A N-terminal" evidence="6">
    <location>
        <begin position="23"/>
        <end position="418"/>
    </location>
</feature>
<keyword evidence="4" id="KW-0720">Serine protease</keyword>
<organism evidence="7 8">
    <name type="scientific">Saccharobesus litoralis</name>
    <dbReference type="NCBI Taxonomy" id="2172099"/>
    <lineage>
        <taxon>Bacteria</taxon>
        <taxon>Pseudomonadati</taxon>
        <taxon>Pseudomonadota</taxon>
        <taxon>Gammaproteobacteria</taxon>
        <taxon>Alteromonadales</taxon>
        <taxon>Alteromonadaceae</taxon>
        <taxon>Saccharobesus</taxon>
    </lineage>
</organism>
<dbReference type="InterPro" id="IPR051543">
    <property type="entry name" value="Serine_Peptidase_S9A"/>
</dbReference>
<dbReference type="PRINTS" id="PR00862">
    <property type="entry name" value="PROLIGOPTASE"/>
</dbReference>
<evidence type="ECO:0000256" key="4">
    <source>
        <dbReference type="ARBA" id="ARBA00022825"/>
    </source>
</evidence>
<dbReference type="SUPFAM" id="SSF50993">
    <property type="entry name" value="Peptidase/esterase 'gauge' domain"/>
    <property type="match status" value="1"/>
</dbReference>
<evidence type="ECO:0000259" key="6">
    <source>
        <dbReference type="Pfam" id="PF02897"/>
    </source>
</evidence>
<protein>
    <submittedName>
        <fullName evidence="7">S9 family peptidase</fullName>
    </submittedName>
</protein>
<dbReference type="Pfam" id="PF00326">
    <property type="entry name" value="Peptidase_S9"/>
    <property type="match status" value="1"/>
</dbReference>
<comment type="similarity">
    <text evidence="1">Belongs to the peptidase S9A family.</text>
</comment>
<dbReference type="InterPro" id="IPR002470">
    <property type="entry name" value="Peptidase_S9A"/>
</dbReference>
<dbReference type="Gene3D" id="2.130.10.120">
    <property type="entry name" value="Prolyl oligopeptidase, N-terminal domain"/>
    <property type="match status" value="1"/>
</dbReference>
<evidence type="ECO:0000256" key="2">
    <source>
        <dbReference type="ARBA" id="ARBA00022670"/>
    </source>
</evidence>
<dbReference type="KEGG" id="cate:C2869_21180"/>
<evidence type="ECO:0000256" key="3">
    <source>
        <dbReference type="ARBA" id="ARBA00022801"/>
    </source>
</evidence>
<dbReference type="InterPro" id="IPR023302">
    <property type="entry name" value="Pept_S9A_N"/>
</dbReference>
<dbReference type="EMBL" id="CP026604">
    <property type="protein sequence ID" value="AWB69120.1"/>
    <property type="molecule type" value="Genomic_DNA"/>
</dbReference>
<dbReference type="GO" id="GO:0004252">
    <property type="term" value="F:serine-type endopeptidase activity"/>
    <property type="evidence" value="ECO:0007669"/>
    <property type="project" value="InterPro"/>
</dbReference>
<dbReference type="SUPFAM" id="SSF53474">
    <property type="entry name" value="alpha/beta-Hydrolases"/>
    <property type="match status" value="1"/>
</dbReference>
<evidence type="ECO:0000313" key="8">
    <source>
        <dbReference type="Proteomes" id="UP000244441"/>
    </source>
</evidence>
<dbReference type="PANTHER" id="PTHR11757:SF19">
    <property type="entry name" value="PROLYL ENDOPEPTIDASE-LIKE"/>
    <property type="match status" value="1"/>
</dbReference>
<dbReference type="Gene3D" id="3.40.50.1820">
    <property type="entry name" value="alpha/beta hydrolase"/>
    <property type="match status" value="1"/>
</dbReference>
<name>A0A2S0VYB3_9ALTE</name>
<keyword evidence="8" id="KW-1185">Reference proteome</keyword>
<dbReference type="GO" id="GO:0006508">
    <property type="term" value="P:proteolysis"/>
    <property type="evidence" value="ECO:0007669"/>
    <property type="project" value="UniProtKB-KW"/>
</dbReference>
<keyword evidence="3" id="KW-0378">Hydrolase</keyword>
<dbReference type="Proteomes" id="UP000244441">
    <property type="component" value="Chromosome"/>
</dbReference>
<dbReference type="Pfam" id="PF02897">
    <property type="entry name" value="Peptidase_S9_N"/>
    <property type="match status" value="1"/>
</dbReference>
<sequence length="697" mass="78989">MSNTVTFPRLPALNSQAPKALQRNYTNTYHGFELSDPFHWLKDPSYPKVDDKDVIAYLEQENDYFAQFIEPQQPLVERLYQEFKGREQPQETSVPWVKNGYEYRWYFPEGKEYKVWLRKPLAGGDEVVILDENIQAQGKKFYSVASVSVSPDNQYLAWSFDDDGSERFSIRVKNLLSGELQADKIEQTSGELVWSADSQQFLYTLVSDEWRPYLVKAHTLGQADATDVSIYEEKDSGFFIHLGKTSSGQYVLIATGSHTFGEVYTLPSGDFAAKPQLLAGRDIKMEYDVDHAHGQFFIRSNDQHKNFRVATVADLAPTYDNWRTLIAGSDSHYITGVTAFAEQLVIEEKVNGLEQIRLRAYDGAEYTIEFPEAVYSAGLGNNPEFSQPHLRISYESMVSPHTVYDYQLASKKLLLRKQQDIPSGYDASQYQTERLWATARDGMKVPISIVYKKGFKQDGSQPMHLYAYGAYGMGMTPEFSKVNLSLLDRGFSYAIAHVRGGDELGYQWYLDGKLDKRSNTFNDFIDVAEFLIKQGYVSQGNISISGRSAGGELMGAVTVQRPDLWRSVILGVPFVDVLNTMLDDSLPLTPIEWPEWGNPITSKADYATIASYSPYDNIAKVAYPPMMVTGGINDPRVTYWEPAKWTAKMRAYKTDNNLLVMRMHMGAGHFSSSGRYARLKDDAQEFAFMLLAHGIHD</sequence>
<evidence type="ECO:0000259" key="5">
    <source>
        <dbReference type="Pfam" id="PF00326"/>
    </source>
</evidence>
<accession>A0A2S0VYB3</accession>
<evidence type="ECO:0000313" key="7">
    <source>
        <dbReference type="EMBL" id="AWB69120.1"/>
    </source>
</evidence>